<evidence type="ECO:0000313" key="2">
    <source>
        <dbReference type="Proteomes" id="UP000203261"/>
    </source>
</evidence>
<dbReference type="RefSeq" id="YP_009302589.1">
    <property type="nucleotide sequence ID" value="NC_031245.1"/>
</dbReference>
<dbReference type="KEGG" id="vg:29125369"/>
<organism evidence="1 2">
    <name type="scientific">Bacillus phage SP-15</name>
    <dbReference type="NCBI Taxonomy" id="1792032"/>
    <lineage>
        <taxon>Viruses</taxon>
        <taxon>Duplodnaviria</taxon>
        <taxon>Heunggongvirae</taxon>
        <taxon>Uroviricota</taxon>
        <taxon>Caudoviricetes</taxon>
        <taxon>Thornevirus</taxon>
        <taxon>Thornevirus SP15</taxon>
    </lineage>
</organism>
<dbReference type="EMBL" id="KT624200">
    <property type="protein sequence ID" value="AMM45000.1"/>
    <property type="molecule type" value="Genomic_DNA"/>
</dbReference>
<sequence>MDLIIQTENRIKKLREQKLEFKRQHGVFSKEIEKELKYLRAVHRFILHEKTKLPNW</sequence>
<gene>
    <name evidence="1" type="ORF">SP15_200</name>
</gene>
<protein>
    <submittedName>
        <fullName evidence="1">Uncharacterized protein</fullName>
    </submittedName>
</protein>
<proteinExistence type="predicted"/>
<accession>A0A127AWL8</accession>
<reference evidence="1 2" key="1">
    <citation type="submission" date="2015-08" db="EMBL/GenBank/DDBJ databases">
        <authorList>
            <person name="Babu N.S."/>
            <person name="Beckwith C.J."/>
            <person name="Beseler K.G."/>
            <person name="Brison A."/>
            <person name="Carone J.V."/>
            <person name="Caskin T.P."/>
            <person name="Diamond M."/>
            <person name="Durham M.E."/>
            <person name="Foxe J.M."/>
            <person name="Go M."/>
            <person name="Henderson B.A."/>
            <person name="Jones I.B."/>
            <person name="McGettigan J.A."/>
            <person name="Micheletti S.J."/>
            <person name="Nasrallah M.E."/>
            <person name="Ortiz D."/>
            <person name="Piller C.R."/>
            <person name="Privatt S.R."/>
            <person name="Schneider S.L."/>
            <person name="Sharp S."/>
            <person name="Smith T.C."/>
            <person name="Stanton J.D."/>
            <person name="Ullery H.E."/>
            <person name="Wilson R.J."/>
            <person name="Serrano M.G."/>
            <person name="Buck G."/>
            <person name="Lee V."/>
            <person name="Wang Y."/>
            <person name="Carvalho R."/>
            <person name="Voegtly L."/>
            <person name="Shi R."/>
            <person name="Duckworth R."/>
            <person name="Johnson A."/>
            <person name="Loviza R."/>
            <person name="Walstead R."/>
            <person name="Shah Z."/>
            <person name="Kiflezghi M."/>
            <person name="Wade K."/>
            <person name="Ball S.L."/>
            <person name="Bradley K.W."/>
            <person name="Asai D.J."/>
            <person name="Bowman C.A."/>
            <person name="Russell D.A."/>
            <person name="Pope W.H."/>
            <person name="Jacobs-Sera D."/>
            <person name="Hendrix R.W."/>
            <person name="Hatfull G.F."/>
        </authorList>
    </citation>
    <scope>NUCLEOTIDE SEQUENCE [LARGE SCALE GENOMIC DNA]</scope>
</reference>
<keyword evidence="2" id="KW-1185">Reference proteome</keyword>
<dbReference type="Proteomes" id="UP000203261">
    <property type="component" value="Segment"/>
</dbReference>
<evidence type="ECO:0000313" key="1">
    <source>
        <dbReference type="EMBL" id="AMM45000.1"/>
    </source>
</evidence>
<dbReference type="GeneID" id="29125369"/>
<name>A0A127AWL8_9CAUD</name>